<dbReference type="PANTHER" id="PTHR47357:SF4">
    <property type="entry name" value="MYOSIN HEAVY CHAIN-LIKE PROTEIN"/>
    <property type="match status" value="1"/>
</dbReference>
<name>A0ABM0TSG0_CAMSA</name>
<evidence type="ECO:0000256" key="1">
    <source>
        <dbReference type="SAM" id="Coils"/>
    </source>
</evidence>
<accession>A0ABM0TSG0</accession>
<dbReference type="Proteomes" id="UP000694864">
    <property type="component" value="Chromosome 9"/>
</dbReference>
<organism evidence="3 4">
    <name type="scientific">Camelina sativa</name>
    <name type="common">False flax</name>
    <name type="synonym">Myagrum sativum</name>
    <dbReference type="NCBI Taxonomy" id="90675"/>
    <lineage>
        <taxon>Eukaryota</taxon>
        <taxon>Viridiplantae</taxon>
        <taxon>Streptophyta</taxon>
        <taxon>Embryophyta</taxon>
        <taxon>Tracheophyta</taxon>
        <taxon>Spermatophyta</taxon>
        <taxon>Magnoliopsida</taxon>
        <taxon>eudicotyledons</taxon>
        <taxon>Gunneridae</taxon>
        <taxon>Pentapetalae</taxon>
        <taxon>rosids</taxon>
        <taxon>malvids</taxon>
        <taxon>Brassicales</taxon>
        <taxon>Brassicaceae</taxon>
        <taxon>Camelineae</taxon>
        <taxon>Camelina</taxon>
    </lineage>
</organism>
<feature type="coiled-coil region" evidence="1">
    <location>
        <begin position="91"/>
        <end position="143"/>
    </location>
</feature>
<sequence length="619" mass="72272">MERAKTEVEKKVSKLVKFIQTKNKIPKDSKRELLGIVNDLQEQCQSLYTVFDDFQQDLDPSSGGGRRKGKSRIASSSSDLEYYSSEEIENVIEEGIEISELQSKLEALRNDAEERERELTSRVKELERELGNAKAECDQKRSLEKEIAMKASESKQLGEKNKGLRSQISGLESVLREKGDEISTLVNKFGNSELGLTSRIEELKSQLRNLEKEIGFLRARNAELAKKYEGKRVEDEERVKGLVDQVNGMKRELESSRRQKDESEAKLEKKFEEVTETEMQLKSLKEETEEERNRLNEEIEYLKGENQKLHTRIAELDSLNMEIKTKNADKIRNESKILDIQNSDQKKLVKEQDDIIRRLSEKVKDQQGLVKEQKDTIDKLCDDQKLMKRWSSGSSRDSKMNPNALEKKMEELAEDFRMKIEDHIRILYRRIHVAEQIHLESKNEYIKTREMAQQNRENRESLMFFETHFSNMKDALEKGYRRSEMAMKKLEEAEEQTKRVGRLGEEIESAKQWVSEKKSEVESLNAKLECGEAQENLLKEKLSKLEKKLAEEGTEKLKLTKVLSKFETKMKELELKAKGREVEALSLREEKREAIRQLCIVVDYQRDRYDQLKKSILKG</sequence>
<evidence type="ECO:0000256" key="2">
    <source>
        <dbReference type="SAM" id="MobiDB-lite"/>
    </source>
</evidence>
<gene>
    <name evidence="4" type="primary">LOC104714794</name>
</gene>
<feature type="region of interest" description="Disordered" evidence="2">
    <location>
        <begin position="247"/>
        <end position="272"/>
    </location>
</feature>
<reference evidence="4" key="2">
    <citation type="submission" date="2025-08" db="UniProtKB">
        <authorList>
            <consortium name="RefSeq"/>
        </authorList>
    </citation>
    <scope>IDENTIFICATION</scope>
    <source>
        <tissue evidence="4">Leaf</tissue>
    </source>
</reference>
<keyword evidence="3" id="KW-1185">Reference proteome</keyword>
<keyword evidence="1" id="KW-0175">Coiled coil</keyword>
<evidence type="ECO:0000313" key="4">
    <source>
        <dbReference type="RefSeq" id="XP_010430557.1"/>
    </source>
</evidence>
<feature type="coiled-coil region" evidence="1">
    <location>
        <begin position="473"/>
        <end position="590"/>
    </location>
</feature>
<dbReference type="PANTHER" id="PTHR47357">
    <property type="entry name" value="COP1-INTERACTIVE PROTEIN 1"/>
    <property type="match status" value="1"/>
</dbReference>
<evidence type="ECO:0000313" key="3">
    <source>
        <dbReference type="Proteomes" id="UP000694864"/>
    </source>
</evidence>
<feature type="compositionally biased region" description="Basic and acidic residues" evidence="2">
    <location>
        <begin position="249"/>
        <end position="272"/>
    </location>
</feature>
<reference evidence="3" key="1">
    <citation type="journal article" date="2014" name="Nat. Commun.">
        <title>The emerging biofuel crop Camelina sativa retains a highly undifferentiated hexaploid genome structure.</title>
        <authorList>
            <person name="Kagale S."/>
            <person name="Koh C."/>
            <person name="Nixon J."/>
            <person name="Bollina V."/>
            <person name="Clarke W.E."/>
            <person name="Tuteja R."/>
            <person name="Spillane C."/>
            <person name="Robinson S.J."/>
            <person name="Links M.G."/>
            <person name="Clarke C."/>
            <person name="Higgins E.E."/>
            <person name="Huebert T."/>
            <person name="Sharpe A.G."/>
            <person name="Parkin I.A."/>
        </authorList>
    </citation>
    <scope>NUCLEOTIDE SEQUENCE [LARGE SCALE GENOMIC DNA]</scope>
    <source>
        <strain evidence="3">cv. DH55</strain>
    </source>
</reference>
<dbReference type="GeneID" id="104714794"/>
<dbReference type="RefSeq" id="XP_010430557.1">
    <property type="nucleotide sequence ID" value="XM_010432255.2"/>
</dbReference>
<protein>
    <submittedName>
        <fullName evidence="4">Protein NETWORKED 4B-like</fullName>
    </submittedName>
</protein>
<feature type="region of interest" description="Disordered" evidence="2">
    <location>
        <begin position="58"/>
        <end position="79"/>
    </location>
</feature>
<proteinExistence type="predicted"/>